<name>A0ABW3DAJ2_9BACL</name>
<evidence type="ECO:0000256" key="2">
    <source>
        <dbReference type="ARBA" id="ARBA00022801"/>
    </source>
</evidence>
<keyword evidence="2 7" id="KW-0378">Hydrolase</keyword>
<dbReference type="PROSITE" id="PS51130">
    <property type="entry name" value="PDXT_SNO_2"/>
    <property type="match status" value="1"/>
</dbReference>
<dbReference type="GO" id="GO:0036381">
    <property type="term" value="F:pyridoxal 5'-phosphate synthase (glutamine hydrolysing) activity"/>
    <property type="evidence" value="ECO:0007669"/>
    <property type="project" value="UniProtKB-EC"/>
</dbReference>
<evidence type="ECO:0000256" key="6">
    <source>
        <dbReference type="ARBA" id="ARBA00049534"/>
    </source>
</evidence>
<feature type="active site" description="Nucleophile" evidence="7">
    <location>
        <position position="78"/>
    </location>
</feature>
<dbReference type="HAMAP" id="MF_01615">
    <property type="entry name" value="PdxT"/>
    <property type="match status" value="1"/>
</dbReference>
<dbReference type="InterPro" id="IPR029062">
    <property type="entry name" value="Class_I_gatase-like"/>
</dbReference>
<dbReference type="SUPFAM" id="SSF52317">
    <property type="entry name" value="Class I glutamine amidotransferase-like"/>
    <property type="match status" value="1"/>
</dbReference>
<protein>
    <recommendedName>
        <fullName evidence="7">Pyridoxal 5'-phosphate synthase subunit PdxT</fullName>
        <ecNumber evidence="7">4.3.3.6</ecNumber>
    </recommendedName>
    <alternativeName>
        <fullName evidence="7">Pdx2</fullName>
    </alternativeName>
    <alternativeName>
        <fullName evidence="7">Pyridoxal 5'-phosphate synthase glutaminase subunit</fullName>
        <ecNumber evidence="7">3.5.1.2</ecNumber>
    </alternativeName>
</protein>
<keyword evidence="5 7" id="KW-0456">Lyase</keyword>
<dbReference type="CDD" id="cd01749">
    <property type="entry name" value="GATase1_PB"/>
    <property type="match status" value="1"/>
</dbReference>
<evidence type="ECO:0000256" key="3">
    <source>
        <dbReference type="ARBA" id="ARBA00022898"/>
    </source>
</evidence>
<comment type="subunit">
    <text evidence="7">In the presence of PdxS, forms a dodecamer of heterodimers. Only shows activity in the heterodimer.</text>
</comment>
<feature type="active site" description="Charge relay system" evidence="7">
    <location>
        <position position="171"/>
    </location>
</feature>
<reference evidence="9" key="1">
    <citation type="journal article" date="2019" name="Int. J. Syst. Evol. Microbiol.">
        <title>The Global Catalogue of Microorganisms (GCM) 10K type strain sequencing project: providing services to taxonomists for standard genome sequencing and annotation.</title>
        <authorList>
            <consortium name="The Broad Institute Genomics Platform"/>
            <consortium name="The Broad Institute Genome Sequencing Center for Infectious Disease"/>
            <person name="Wu L."/>
            <person name="Ma J."/>
        </authorList>
    </citation>
    <scope>NUCLEOTIDE SEQUENCE [LARGE SCALE GENOMIC DNA]</scope>
    <source>
        <strain evidence="9">CCUG 57263</strain>
    </source>
</reference>
<evidence type="ECO:0000256" key="5">
    <source>
        <dbReference type="ARBA" id="ARBA00023239"/>
    </source>
</evidence>
<evidence type="ECO:0000256" key="4">
    <source>
        <dbReference type="ARBA" id="ARBA00022962"/>
    </source>
</evidence>
<dbReference type="EMBL" id="JBHTIU010000028">
    <property type="protein sequence ID" value="MFD0869313.1"/>
    <property type="molecule type" value="Genomic_DNA"/>
</dbReference>
<dbReference type="PROSITE" id="PS01236">
    <property type="entry name" value="PDXT_SNO_1"/>
    <property type="match status" value="1"/>
</dbReference>
<dbReference type="GO" id="GO:0004359">
    <property type="term" value="F:glutaminase activity"/>
    <property type="evidence" value="ECO:0007669"/>
    <property type="project" value="UniProtKB-EC"/>
</dbReference>
<keyword evidence="4 7" id="KW-0315">Glutamine amidotransferase</keyword>
<organism evidence="8 9">
    <name type="scientific">Paenibacillus residui</name>
    <dbReference type="NCBI Taxonomy" id="629724"/>
    <lineage>
        <taxon>Bacteria</taxon>
        <taxon>Bacillati</taxon>
        <taxon>Bacillota</taxon>
        <taxon>Bacilli</taxon>
        <taxon>Bacillales</taxon>
        <taxon>Paenibacillaceae</taxon>
        <taxon>Paenibacillus</taxon>
    </lineage>
</organism>
<feature type="binding site" evidence="7">
    <location>
        <position position="105"/>
    </location>
    <ligand>
        <name>L-glutamine</name>
        <dbReference type="ChEBI" id="CHEBI:58359"/>
    </ligand>
</feature>
<keyword evidence="9" id="KW-1185">Reference proteome</keyword>
<sequence length="194" mass="21443">MKIGVLALQGAVAEHLNMLKSIQVEGAIVKKTEELDGVDGLIIPGGESTTIGRLMKEYGFIERIREFSKQKKPIFGTCAGMISLASNIKDQQESYLQLMDITVARNAFGRQKDSFEATLPIQRIGEDVQAVFIRAPLIEEAGAEVEVLASFNGSIVMAQQEHLLAASFHPELTADTRVHRYFANMVSRYISNEK</sequence>
<accession>A0ABW3DAJ2</accession>
<dbReference type="PROSITE" id="PS51273">
    <property type="entry name" value="GATASE_TYPE_1"/>
    <property type="match status" value="1"/>
</dbReference>
<dbReference type="InterPro" id="IPR002161">
    <property type="entry name" value="PdxT/SNO"/>
</dbReference>
<comment type="catalytic activity">
    <reaction evidence="6 7">
        <text>L-glutamine + H2O = L-glutamate + NH4(+)</text>
        <dbReference type="Rhea" id="RHEA:15889"/>
        <dbReference type="ChEBI" id="CHEBI:15377"/>
        <dbReference type="ChEBI" id="CHEBI:28938"/>
        <dbReference type="ChEBI" id="CHEBI:29985"/>
        <dbReference type="ChEBI" id="CHEBI:58359"/>
        <dbReference type="EC" id="3.5.1.2"/>
    </reaction>
</comment>
<evidence type="ECO:0000313" key="8">
    <source>
        <dbReference type="EMBL" id="MFD0869313.1"/>
    </source>
</evidence>
<evidence type="ECO:0000256" key="7">
    <source>
        <dbReference type="HAMAP-Rule" id="MF_01615"/>
    </source>
</evidence>
<comment type="caution">
    <text evidence="8">The sequence shown here is derived from an EMBL/GenBank/DDBJ whole genome shotgun (WGS) entry which is preliminary data.</text>
</comment>
<feature type="active site" description="Charge relay system" evidence="7">
    <location>
        <position position="169"/>
    </location>
</feature>
<comment type="similarity">
    <text evidence="1 7">Belongs to the glutaminase PdxT/SNO family.</text>
</comment>
<dbReference type="NCBIfam" id="TIGR03800">
    <property type="entry name" value="PLP_synth_Pdx2"/>
    <property type="match status" value="1"/>
</dbReference>
<dbReference type="EC" id="4.3.3.6" evidence="7"/>
<dbReference type="PANTHER" id="PTHR31559">
    <property type="entry name" value="PYRIDOXAL 5'-PHOSPHATE SYNTHASE SUBUNIT SNO"/>
    <property type="match status" value="1"/>
</dbReference>
<comment type="function">
    <text evidence="7">Catalyzes the hydrolysis of glutamine to glutamate and ammonia as part of the biosynthesis of pyridoxal 5'-phosphate. The resulting ammonia molecule is channeled to the active site of PdxS.</text>
</comment>
<dbReference type="Pfam" id="PF01174">
    <property type="entry name" value="SNO"/>
    <property type="match status" value="1"/>
</dbReference>
<dbReference type="PANTHER" id="PTHR31559:SF0">
    <property type="entry name" value="PYRIDOXAL 5'-PHOSPHATE SYNTHASE SUBUNIT SNO1-RELATED"/>
    <property type="match status" value="1"/>
</dbReference>
<comment type="catalytic activity">
    <reaction evidence="7">
        <text>aldehydo-D-ribose 5-phosphate + D-glyceraldehyde 3-phosphate + L-glutamine = pyridoxal 5'-phosphate + L-glutamate + phosphate + 3 H2O + H(+)</text>
        <dbReference type="Rhea" id="RHEA:31507"/>
        <dbReference type="ChEBI" id="CHEBI:15377"/>
        <dbReference type="ChEBI" id="CHEBI:15378"/>
        <dbReference type="ChEBI" id="CHEBI:29985"/>
        <dbReference type="ChEBI" id="CHEBI:43474"/>
        <dbReference type="ChEBI" id="CHEBI:58273"/>
        <dbReference type="ChEBI" id="CHEBI:58359"/>
        <dbReference type="ChEBI" id="CHEBI:59776"/>
        <dbReference type="ChEBI" id="CHEBI:597326"/>
        <dbReference type="EC" id="4.3.3.6"/>
    </reaction>
</comment>
<feature type="binding site" evidence="7">
    <location>
        <begin position="133"/>
        <end position="134"/>
    </location>
    <ligand>
        <name>L-glutamine</name>
        <dbReference type="ChEBI" id="CHEBI:58359"/>
    </ligand>
</feature>
<dbReference type="InterPro" id="IPR021196">
    <property type="entry name" value="PdxT/SNO_CS"/>
</dbReference>
<dbReference type="Proteomes" id="UP001597120">
    <property type="component" value="Unassembled WGS sequence"/>
</dbReference>
<proteinExistence type="inferred from homology"/>
<comment type="pathway">
    <text evidence="7">Cofactor biosynthesis; pyridoxal 5'-phosphate biosynthesis.</text>
</comment>
<evidence type="ECO:0000313" key="9">
    <source>
        <dbReference type="Proteomes" id="UP001597120"/>
    </source>
</evidence>
<dbReference type="PROSITE" id="PS51274">
    <property type="entry name" value="GATASE_COBBQ"/>
    <property type="match status" value="1"/>
</dbReference>
<evidence type="ECO:0000256" key="1">
    <source>
        <dbReference type="ARBA" id="ARBA00008345"/>
    </source>
</evidence>
<dbReference type="PIRSF" id="PIRSF005639">
    <property type="entry name" value="Glut_amidoT_SNO"/>
    <property type="match status" value="1"/>
</dbReference>
<dbReference type="RefSeq" id="WP_144940770.1">
    <property type="nucleotide sequence ID" value="NZ_JBHTIU010000028.1"/>
</dbReference>
<gene>
    <name evidence="7 8" type="primary">pdxT</name>
    <name evidence="8" type="ORF">ACFQ03_09125</name>
</gene>
<feature type="binding site" evidence="7">
    <location>
        <begin position="46"/>
        <end position="48"/>
    </location>
    <ligand>
        <name>L-glutamine</name>
        <dbReference type="ChEBI" id="CHEBI:58359"/>
    </ligand>
</feature>
<keyword evidence="3 7" id="KW-0663">Pyridoxal phosphate</keyword>
<dbReference type="EC" id="3.5.1.2" evidence="7"/>
<dbReference type="Gene3D" id="3.40.50.880">
    <property type="match status" value="1"/>
</dbReference>